<accession>A0A7D9I9T2</accession>
<reference evidence="1" key="1">
    <citation type="submission" date="2020-04" db="EMBL/GenBank/DDBJ databases">
        <authorList>
            <person name="Alioto T."/>
            <person name="Alioto T."/>
            <person name="Gomez Garrido J."/>
        </authorList>
    </citation>
    <scope>NUCLEOTIDE SEQUENCE</scope>
    <source>
        <strain evidence="1">A484AB</strain>
    </source>
</reference>
<proteinExistence type="predicted"/>
<keyword evidence="2" id="KW-1185">Reference proteome</keyword>
<dbReference type="EMBL" id="CACRXK020004384">
    <property type="protein sequence ID" value="CAB4002554.1"/>
    <property type="molecule type" value="Genomic_DNA"/>
</dbReference>
<name>A0A7D9I9T2_PARCT</name>
<organism evidence="1 2">
    <name type="scientific">Paramuricea clavata</name>
    <name type="common">Red gorgonian</name>
    <name type="synonym">Violescent sea-whip</name>
    <dbReference type="NCBI Taxonomy" id="317549"/>
    <lineage>
        <taxon>Eukaryota</taxon>
        <taxon>Metazoa</taxon>
        <taxon>Cnidaria</taxon>
        <taxon>Anthozoa</taxon>
        <taxon>Octocorallia</taxon>
        <taxon>Malacalcyonacea</taxon>
        <taxon>Plexauridae</taxon>
        <taxon>Paramuricea</taxon>
    </lineage>
</organism>
<dbReference type="PANTHER" id="PTHR36180">
    <property type="entry name" value="DNA-BINDING PROTEIN-RELATED-RELATED"/>
    <property type="match status" value="1"/>
</dbReference>
<dbReference type="Proteomes" id="UP001152795">
    <property type="component" value="Unassembled WGS sequence"/>
</dbReference>
<protein>
    <submittedName>
        <fullName evidence="1">Uncharacterized phage-encoded</fullName>
    </submittedName>
</protein>
<dbReference type="SMART" id="SM01040">
    <property type="entry name" value="Bro-N"/>
    <property type="match status" value="1"/>
</dbReference>
<evidence type="ECO:0000313" key="2">
    <source>
        <dbReference type="Proteomes" id="UP001152795"/>
    </source>
</evidence>
<dbReference type="InterPro" id="IPR011856">
    <property type="entry name" value="tRNA_endonuc-like_dom_sf"/>
</dbReference>
<dbReference type="Gene3D" id="3.40.1350.10">
    <property type="match status" value="1"/>
</dbReference>
<dbReference type="InterPro" id="IPR003497">
    <property type="entry name" value="BRO_N_domain"/>
</dbReference>
<gene>
    <name evidence="1" type="ORF">PACLA_8A035550</name>
</gene>
<dbReference type="GO" id="GO:0003676">
    <property type="term" value="F:nucleic acid binding"/>
    <property type="evidence" value="ECO:0007669"/>
    <property type="project" value="InterPro"/>
</dbReference>
<dbReference type="PANTHER" id="PTHR36180:SF2">
    <property type="entry name" value="BRO FAMILY PROTEIN"/>
    <property type="match status" value="1"/>
</dbReference>
<evidence type="ECO:0000313" key="1">
    <source>
        <dbReference type="EMBL" id="CAB4002554.1"/>
    </source>
</evidence>
<dbReference type="OrthoDB" id="7468926at2759"/>
<dbReference type="Pfam" id="PF02498">
    <property type="entry name" value="Bro-N"/>
    <property type="match status" value="1"/>
</dbReference>
<dbReference type="AlphaFoldDB" id="A0A7D9I9T2"/>
<dbReference type="PROSITE" id="PS51750">
    <property type="entry name" value="BRO_N"/>
    <property type="match status" value="1"/>
</dbReference>
<sequence>MEKLFRNNKLDVSVRTVGRGEEVLFYAKDVAESLGYVNTRDAIKKHMWKNATTLGEFQGSSESRFPCGGQPGTVSLYEPGLYQLIFNSKLPIEEAFQDWVFREVLPSIRKTGSYKLPEPTSLCGKQMKLLNETDLHYAVVRYIRRFHPNALIVAALGEYQDTAQRRCDAYRKGYIGGQPDLIITNPMNGYTGFAIELKTSKGTGEIRSNQVTWLKLLRERGHRTLISNDYTDIVLRIDEYFRVDVTEKHKKETANLKKQFSILRKKLSESVVCYRPRINENRY</sequence>
<comment type="caution">
    <text evidence="1">The sequence shown here is derived from an EMBL/GenBank/DDBJ whole genome shotgun (WGS) entry which is preliminary data.</text>
</comment>